<dbReference type="RefSeq" id="WP_005963571.1">
    <property type="nucleotide sequence ID" value="NZ_CP040505.1"/>
</dbReference>
<dbReference type="SUPFAM" id="SSF56801">
    <property type="entry name" value="Acetyl-CoA synthetase-like"/>
    <property type="match status" value="1"/>
</dbReference>
<dbReference type="PANTHER" id="PTHR43201">
    <property type="entry name" value="ACYL-COA SYNTHETASE"/>
    <property type="match status" value="1"/>
</dbReference>
<dbReference type="AlphaFoldDB" id="N6W5Z6"/>
<dbReference type="EC" id="6.2.1.3" evidence="5"/>
<feature type="domain" description="AMP-dependent synthetase/ligase" evidence="3">
    <location>
        <begin position="32"/>
        <end position="422"/>
    </location>
</feature>
<protein>
    <submittedName>
        <fullName evidence="5">Long-chain-fatty-acid-CoA ligase</fullName>
        <ecNumber evidence="5">6.2.1.3</ecNumber>
    </submittedName>
</protein>
<reference evidence="5 6" key="1">
    <citation type="submission" date="2013-03" db="EMBL/GenBank/DDBJ databases">
        <title>Reference genome for the Human Microbiome Project.</title>
        <authorList>
            <person name="Aqrawi P."/>
            <person name="Ayvaz T."/>
            <person name="Bess C."/>
            <person name="Blankenburg K."/>
            <person name="Coyle M."/>
            <person name="Deng J."/>
            <person name="Forbes L."/>
            <person name="Fowler G."/>
            <person name="Francisco L."/>
            <person name="Fu Q."/>
            <person name="Gibbs R."/>
            <person name="Gross S."/>
            <person name="Gubbala S."/>
            <person name="Hale W."/>
            <person name="Hemphill L."/>
            <person name="Highlander S."/>
            <person name="Hirani K."/>
            <person name="Jackson L."/>
            <person name="Jakkamsetti A."/>
            <person name="Javaid M."/>
            <person name="Jayaseelan J.C."/>
            <person name="Jiang H."/>
            <person name="Joshi V."/>
            <person name="Korchina V."/>
            <person name="Kovar C."/>
            <person name="Lara F."/>
            <person name="Lee S."/>
            <person name="Liu Y."/>
            <person name="Mata R."/>
            <person name="Mathew T."/>
            <person name="Munidasa M."/>
            <person name="Muzny D."/>
            <person name="Nazareth L."/>
            <person name="Ngo R."/>
            <person name="Nguyen L."/>
            <person name="Nguyen N."/>
            <person name="Okwuonu G."/>
            <person name="Ongeri F."/>
            <person name="Palculict T."/>
            <person name="Patil S."/>
            <person name="Petrosino J."/>
            <person name="Pham C."/>
            <person name="Pham P."/>
            <person name="Pu L.-L."/>
            <person name="Qin X."/>
            <person name="Qu J."/>
            <person name="Reid J."/>
            <person name="Ross M."/>
            <person name="Ruth R."/>
            <person name="Saada N."/>
            <person name="San Lucas F."/>
            <person name="Santibanez J."/>
            <person name="Shang Y."/>
            <person name="Simmons D."/>
            <person name="Song X.-Z."/>
            <person name="Tang L.-Y."/>
            <person name="Thornton R."/>
            <person name="Warren J."/>
            <person name="Weissenberger G."/>
            <person name="Wilczek-Boney K."/>
            <person name="Worley K."/>
            <person name="Youmans B."/>
            <person name="Zhang J."/>
            <person name="Zhang L."/>
            <person name="Zhao Z."/>
            <person name="Zhou C."/>
            <person name="Zhu D."/>
            <person name="Zhu Y."/>
        </authorList>
    </citation>
    <scope>NUCLEOTIDE SEQUENCE [LARGE SCALE GENOMIC DNA]</scope>
    <source>
        <strain evidence="5 6">F0333</strain>
    </source>
</reference>
<comment type="similarity">
    <text evidence="1">Belongs to the ATP-dependent AMP-binding enzyme family.</text>
</comment>
<dbReference type="InterPro" id="IPR025110">
    <property type="entry name" value="AMP-bd_C"/>
</dbReference>
<keyword evidence="2 5" id="KW-0436">Ligase</keyword>
<gene>
    <name evidence="5" type="primary">fadD2</name>
    <name evidence="5" type="ORF">HMPREF9004_1334</name>
</gene>
<comment type="caution">
    <text evidence="5">The sequence shown here is derived from an EMBL/GenBank/DDBJ whole genome shotgun (WGS) entry which is preliminary data.</text>
</comment>
<sequence>MVNQIVTEARRFYDPGCPYEIPVPETSLFSLLEDAASFYPDRIALDYFAKTMSYRDLYEFSLRAAGVLWDAGVRKGDVVAIALPNCPQALIVFYACMRIGAVAAQHNPLAPAEEIADQLRRHGAKIAIVWEKCASNFSLDDSALETLFVVDITYHMPVSKRVALNAPLAKARRLREQMRSPRPHNARSFDLALASARRIDEDVEGAEGLDRAVILHTGGTNGVPKSVPLTHRNIGANVNQCLFWVWRLHEGAETFFSLLPYFHAFGLTFFCCAAIGKAATQIILPKFDVDLALEAHRRRPVTFFVGVPPMFERLERRAAESGDSLRSIRYSVAGAMPLSVESAKRWEEATGGMIVEGYGLTETSPVLMGAPLSPLRRHGVLGLPFASTEVRLVDLDDPSRDVAEGEPGEILVRGPQVFEGYLDAPEETARVFTEDGWFRTGDVGVLDDGFLRMTDRKKELILSGGFNVYPSQVEAAIRGLPGVKDVAVVGLPSGDEKEEVAAALVLEDDAPAITVEQVRLWAERRVSHYALPRVVSVLVDLPRNPLGKVMRRKVREQLLAARQNPSSQDGKKSPMA</sequence>
<dbReference type="GO" id="GO:0031956">
    <property type="term" value="F:medium-chain fatty acid-CoA ligase activity"/>
    <property type="evidence" value="ECO:0007669"/>
    <property type="project" value="TreeGrafter"/>
</dbReference>
<evidence type="ECO:0000259" key="4">
    <source>
        <dbReference type="Pfam" id="PF13193"/>
    </source>
</evidence>
<feature type="domain" description="AMP-binding enzyme C-terminal" evidence="4">
    <location>
        <begin position="472"/>
        <end position="548"/>
    </location>
</feature>
<evidence type="ECO:0000256" key="2">
    <source>
        <dbReference type="ARBA" id="ARBA00022598"/>
    </source>
</evidence>
<dbReference type="OrthoDB" id="9803968at2"/>
<dbReference type="HOGENOM" id="CLU_000022_59_9_11"/>
<dbReference type="PATRIC" id="fig|888050.3.peg.1272"/>
<evidence type="ECO:0000259" key="3">
    <source>
        <dbReference type="Pfam" id="PF00501"/>
    </source>
</evidence>
<dbReference type="InterPro" id="IPR045851">
    <property type="entry name" value="AMP-bd_C_sf"/>
</dbReference>
<dbReference type="Pfam" id="PF13193">
    <property type="entry name" value="AMP-binding_C"/>
    <property type="match status" value="1"/>
</dbReference>
<accession>N6W5Z6</accession>
<keyword evidence="6" id="KW-1185">Reference proteome</keyword>
<evidence type="ECO:0000313" key="6">
    <source>
        <dbReference type="Proteomes" id="UP000013015"/>
    </source>
</evidence>
<dbReference type="Pfam" id="PF00501">
    <property type="entry name" value="AMP-binding"/>
    <property type="match status" value="1"/>
</dbReference>
<dbReference type="Gene3D" id="3.40.50.12780">
    <property type="entry name" value="N-terminal domain of ligase-like"/>
    <property type="match status" value="1"/>
</dbReference>
<dbReference type="PANTHER" id="PTHR43201:SF5">
    <property type="entry name" value="MEDIUM-CHAIN ACYL-COA LIGASE ACSF2, MITOCHONDRIAL"/>
    <property type="match status" value="1"/>
</dbReference>
<evidence type="ECO:0000313" key="5">
    <source>
        <dbReference type="EMBL" id="ENO17930.1"/>
    </source>
</evidence>
<name>N6W5Z6_9ACTO</name>
<dbReference type="GO" id="GO:0004467">
    <property type="term" value="F:long-chain fatty acid-CoA ligase activity"/>
    <property type="evidence" value="ECO:0007669"/>
    <property type="project" value="UniProtKB-EC"/>
</dbReference>
<organism evidence="5 6">
    <name type="scientific">Schaalia cardiffensis F0333</name>
    <dbReference type="NCBI Taxonomy" id="888050"/>
    <lineage>
        <taxon>Bacteria</taxon>
        <taxon>Bacillati</taxon>
        <taxon>Actinomycetota</taxon>
        <taxon>Actinomycetes</taxon>
        <taxon>Actinomycetales</taxon>
        <taxon>Actinomycetaceae</taxon>
        <taxon>Schaalia</taxon>
    </lineage>
</organism>
<dbReference type="eggNOG" id="COG0318">
    <property type="taxonomic scope" value="Bacteria"/>
</dbReference>
<dbReference type="STRING" id="888050.HMPREF9004_1334"/>
<dbReference type="Gene3D" id="3.30.300.30">
    <property type="match status" value="1"/>
</dbReference>
<dbReference type="Proteomes" id="UP000013015">
    <property type="component" value="Unassembled WGS sequence"/>
</dbReference>
<evidence type="ECO:0000256" key="1">
    <source>
        <dbReference type="ARBA" id="ARBA00006432"/>
    </source>
</evidence>
<proteinExistence type="inferred from homology"/>
<dbReference type="EMBL" id="AQHZ01000022">
    <property type="protein sequence ID" value="ENO17930.1"/>
    <property type="molecule type" value="Genomic_DNA"/>
</dbReference>
<dbReference type="InterPro" id="IPR000873">
    <property type="entry name" value="AMP-dep_synth/lig_dom"/>
</dbReference>
<dbReference type="InterPro" id="IPR042099">
    <property type="entry name" value="ANL_N_sf"/>
</dbReference>